<feature type="compositionally biased region" description="Polar residues" evidence="1">
    <location>
        <begin position="592"/>
        <end position="602"/>
    </location>
</feature>
<dbReference type="InterPro" id="IPR027417">
    <property type="entry name" value="P-loop_NTPase"/>
</dbReference>
<evidence type="ECO:0000313" key="5">
    <source>
        <dbReference type="Proteomes" id="UP001521074"/>
    </source>
</evidence>
<evidence type="ECO:0000259" key="3">
    <source>
        <dbReference type="Pfam" id="PF20454"/>
    </source>
</evidence>
<feature type="region of interest" description="Disordered" evidence="1">
    <location>
        <begin position="577"/>
        <end position="602"/>
    </location>
</feature>
<protein>
    <submittedName>
        <fullName evidence="4">Phage terminase large subunit family protein</fullName>
    </submittedName>
</protein>
<dbReference type="InterPro" id="IPR008866">
    <property type="entry name" value="Phage_lambda_GpA-like"/>
</dbReference>
<evidence type="ECO:0000313" key="4">
    <source>
        <dbReference type="EMBL" id="MCE0742907.1"/>
    </source>
</evidence>
<feature type="domain" description="Phage terminase large subunit GpA ATPase" evidence="2">
    <location>
        <begin position="58"/>
        <end position="296"/>
    </location>
</feature>
<dbReference type="EMBL" id="JAJSOJ010000011">
    <property type="protein sequence ID" value="MCE0742907.1"/>
    <property type="molecule type" value="Genomic_DNA"/>
</dbReference>
<dbReference type="RefSeq" id="WP_232876432.1">
    <property type="nucleotide sequence ID" value="NZ_JAJSOJ010000011.1"/>
</dbReference>
<organism evidence="4 5">
    <name type="scientific">Acetobacter sicerae</name>
    <dbReference type="NCBI Taxonomy" id="85325"/>
    <lineage>
        <taxon>Bacteria</taxon>
        <taxon>Pseudomonadati</taxon>
        <taxon>Pseudomonadota</taxon>
        <taxon>Alphaproteobacteria</taxon>
        <taxon>Acetobacterales</taxon>
        <taxon>Acetobacteraceae</taxon>
        <taxon>Acetobacter</taxon>
    </lineage>
</organism>
<comment type="caution">
    <text evidence="4">The sequence shown here is derived from an EMBL/GenBank/DDBJ whole genome shotgun (WGS) entry which is preliminary data.</text>
</comment>
<dbReference type="Proteomes" id="UP001521074">
    <property type="component" value="Unassembled WGS sequence"/>
</dbReference>
<gene>
    <name evidence="4" type="ORF">LWC05_03245</name>
</gene>
<dbReference type="InterPro" id="IPR046454">
    <property type="entry name" value="GpA_endonuclease"/>
</dbReference>
<dbReference type="Pfam" id="PF05876">
    <property type="entry name" value="GpA_ATPase"/>
    <property type="match status" value="1"/>
</dbReference>
<feature type="domain" description="Terminase large subunit GpA endonuclease" evidence="3">
    <location>
        <begin position="306"/>
        <end position="573"/>
    </location>
</feature>
<reference evidence="4 5" key="1">
    <citation type="submission" date="2021-12" db="EMBL/GenBank/DDBJ databases">
        <title>Genome sequence of Acetobacter sicerae DmPark20a_162.</title>
        <authorList>
            <person name="Chaston J.M."/>
        </authorList>
    </citation>
    <scope>NUCLEOTIDE SEQUENCE [LARGE SCALE GENOMIC DNA]</scope>
    <source>
        <strain evidence="4 5">DmPark20a_162</strain>
    </source>
</reference>
<dbReference type="Gene3D" id="3.40.50.300">
    <property type="entry name" value="P-loop containing nucleotide triphosphate hydrolases"/>
    <property type="match status" value="1"/>
</dbReference>
<evidence type="ECO:0000256" key="1">
    <source>
        <dbReference type="SAM" id="MobiDB-lite"/>
    </source>
</evidence>
<sequence length="602" mass="66685">MTDLTFEQLMGLEAVEDARLMPSTQILVSDSLKVLRPPPRASLSVWAQENIRLPAGVSATPGKLALWPTQTGIADAFGDPAIERCTLVKSVRTGLSTLITATVGAYVSNDPSPIMLLLPTDSDCRDVVVSDLDPIFSASPVLAGCMSDDTAEGERNTMTSRRFPGGSLKIVSARSPRNLRRHNVRILLIDEADAMLPGPEGSPVKLAEKRTLSFSNRKIIVGSTPTDEATSNVWRSYLESDQRVYEVPCPECGDFHEIRWKDIHWNEERDVWWGCPSCGAVVDENRKPAMVRAGRWRITKPETVNHAGFRLSALTSLLPNASWSALVDEFLAAKDDPALLQVFVNTILGEVWRQDEKQIDATALQSRAEHLDPDDMTITCGVDVQHDRLEAVLTGFRKNGDWCVLDQFVAWGDIVREDTPWEELDSYINQNFRGKNGSLIRISATAIDAGDGQTMDRVLSWCRGKLSRKIYPIKGASGVRPAISTPNMKSKSRLWIVGVDGVKSQIMGRLSAGSGIRFSDTLEARFYDELTSERHVLRYHRGQPVREWVRTPGKRAESLDCVVYAVAVRNLVRATVQESETSQPVTPPPRVVQSSWASLAPR</sequence>
<dbReference type="HAMAP" id="MF_04144">
    <property type="entry name" value="TERL_LAMBDA"/>
    <property type="match status" value="1"/>
</dbReference>
<name>A0ABS8VQD6_9PROT</name>
<dbReference type="InterPro" id="IPR046453">
    <property type="entry name" value="GpA_ATPase"/>
</dbReference>
<dbReference type="Pfam" id="PF20454">
    <property type="entry name" value="GpA_nuclease"/>
    <property type="match status" value="1"/>
</dbReference>
<accession>A0ABS8VQD6</accession>
<keyword evidence="5" id="KW-1185">Reference proteome</keyword>
<proteinExistence type="inferred from homology"/>
<evidence type="ECO:0000259" key="2">
    <source>
        <dbReference type="Pfam" id="PF05876"/>
    </source>
</evidence>